<evidence type="ECO:0000256" key="2">
    <source>
        <dbReference type="ARBA" id="ARBA00008779"/>
    </source>
</evidence>
<dbReference type="InterPro" id="IPR000917">
    <property type="entry name" value="Sulfatase_N"/>
</dbReference>
<gene>
    <name evidence="8" type="ORF">L6773_16675</name>
</gene>
<dbReference type="PANTHER" id="PTHR42693:SF42">
    <property type="entry name" value="ARYLSULFATASE G"/>
    <property type="match status" value="1"/>
</dbReference>
<keyword evidence="3" id="KW-0479">Metal-binding</keyword>
<accession>A0ABS9KH80</accession>
<evidence type="ECO:0000256" key="3">
    <source>
        <dbReference type="ARBA" id="ARBA00022723"/>
    </source>
</evidence>
<organism evidence="8 9">
    <name type="scientific">Rhodohalobacter sulfatireducens</name>
    <dbReference type="NCBI Taxonomy" id="2911366"/>
    <lineage>
        <taxon>Bacteria</taxon>
        <taxon>Pseudomonadati</taxon>
        <taxon>Balneolota</taxon>
        <taxon>Balneolia</taxon>
        <taxon>Balneolales</taxon>
        <taxon>Balneolaceae</taxon>
        <taxon>Rhodohalobacter</taxon>
    </lineage>
</organism>
<feature type="domain" description="Sulfatase N-terminal" evidence="7">
    <location>
        <begin position="41"/>
        <end position="372"/>
    </location>
</feature>
<dbReference type="InterPro" id="IPR024607">
    <property type="entry name" value="Sulfatase_CS"/>
</dbReference>
<evidence type="ECO:0000256" key="1">
    <source>
        <dbReference type="ARBA" id="ARBA00001913"/>
    </source>
</evidence>
<keyword evidence="5" id="KW-0378">Hydrolase</keyword>
<proteinExistence type="inferred from homology"/>
<dbReference type="PANTHER" id="PTHR42693">
    <property type="entry name" value="ARYLSULFATASE FAMILY MEMBER"/>
    <property type="match status" value="1"/>
</dbReference>
<evidence type="ECO:0000256" key="5">
    <source>
        <dbReference type="ARBA" id="ARBA00022801"/>
    </source>
</evidence>
<evidence type="ECO:0000313" key="8">
    <source>
        <dbReference type="EMBL" id="MCG2590214.1"/>
    </source>
</evidence>
<dbReference type="RefSeq" id="WP_237855576.1">
    <property type="nucleotide sequence ID" value="NZ_JAKLWS010000028.1"/>
</dbReference>
<evidence type="ECO:0000313" key="9">
    <source>
        <dbReference type="Proteomes" id="UP001165366"/>
    </source>
</evidence>
<comment type="cofactor">
    <cofactor evidence="1">
        <name>Ca(2+)</name>
        <dbReference type="ChEBI" id="CHEBI:29108"/>
    </cofactor>
</comment>
<evidence type="ECO:0000256" key="6">
    <source>
        <dbReference type="ARBA" id="ARBA00022837"/>
    </source>
</evidence>
<protein>
    <submittedName>
        <fullName evidence="8">Sulfatase-like hydrolase/transferase</fullName>
    </submittedName>
</protein>
<sequence>MRLINLTFKIYIFFCFLTLIVLGLVNTPVSAQSAKKQDARPNILVIYIDDLHHEKFGFKGDPIIQTPNIDALAEEGITFQNAFAVTAICITSRGNFMTGQYAARTGIYFDGFEKLTQKQAETSFPYLLNEAGYYTGYVGKWHLGPVPEGMFDNDQSFEGQGQFWSEEEKPGVGTHLTDRLGDQAVQMINEAPKDQPFVITVGFKATHVQDGFHPIEPYPASPSTAVLYDTDEMPAPPHSDPEFFRNQPELIRNSLGRKRWEYRLGPPESLNFQRSIRRYYRLVTGIDNQLGKMMKALQQSGRLENTIVVFTADQGMYLGARGLAGKWFGHETSIRIPLIIHDPRLPISKQGAPRDAMVLMTDFHPTILDWGGLHASEEVQGRSLVPILEGDTPENWRTEFFYEHHSFPDQIPRSEGVRTENFKYLRYIDSQPLFEELYDLNADPTEGVNLAENPAYSELLDEMRLKWQQWKEKVR</sequence>
<name>A0ABS9KH80_9BACT</name>
<comment type="similarity">
    <text evidence="2">Belongs to the sulfatase family.</text>
</comment>
<reference evidence="8" key="1">
    <citation type="submission" date="2022-01" db="EMBL/GenBank/DDBJ databases">
        <authorList>
            <person name="Wang Y."/>
        </authorList>
    </citation>
    <scope>NUCLEOTIDE SEQUENCE</scope>
    <source>
        <strain evidence="8">WB101</strain>
    </source>
</reference>
<reference evidence="8" key="2">
    <citation type="submission" date="2024-05" db="EMBL/GenBank/DDBJ databases">
        <title>Rhodohalobacter halophilus gen. nov., sp. nov., a moderately halophilic member of the family Balneolaceae.</title>
        <authorList>
            <person name="Xia J."/>
        </authorList>
    </citation>
    <scope>NUCLEOTIDE SEQUENCE</scope>
    <source>
        <strain evidence="8">WB101</strain>
    </source>
</reference>
<dbReference type="EMBL" id="JAKLWS010000028">
    <property type="protein sequence ID" value="MCG2590214.1"/>
    <property type="molecule type" value="Genomic_DNA"/>
</dbReference>
<dbReference type="PROSITE" id="PS00149">
    <property type="entry name" value="SULFATASE_2"/>
    <property type="match status" value="1"/>
</dbReference>
<dbReference type="Proteomes" id="UP001165366">
    <property type="component" value="Unassembled WGS sequence"/>
</dbReference>
<keyword evidence="6" id="KW-0106">Calcium</keyword>
<evidence type="ECO:0000256" key="4">
    <source>
        <dbReference type="ARBA" id="ARBA00022729"/>
    </source>
</evidence>
<dbReference type="SUPFAM" id="SSF53649">
    <property type="entry name" value="Alkaline phosphatase-like"/>
    <property type="match status" value="1"/>
</dbReference>
<keyword evidence="4" id="KW-0732">Signal</keyword>
<keyword evidence="9" id="KW-1185">Reference proteome</keyword>
<evidence type="ECO:0000259" key="7">
    <source>
        <dbReference type="Pfam" id="PF00884"/>
    </source>
</evidence>
<dbReference type="Pfam" id="PF00884">
    <property type="entry name" value="Sulfatase"/>
    <property type="match status" value="1"/>
</dbReference>
<dbReference type="InterPro" id="IPR050738">
    <property type="entry name" value="Sulfatase"/>
</dbReference>
<dbReference type="InterPro" id="IPR017850">
    <property type="entry name" value="Alkaline_phosphatase_core_sf"/>
</dbReference>
<dbReference type="Gene3D" id="3.40.720.10">
    <property type="entry name" value="Alkaline Phosphatase, subunit A"/>
    <property type="match status" value="1"/>
</dbReference>
<comment type="caution">
    <text evidence="8">The sequence shown here is derived from an EMBL/GenBank/DDBJ whole genome shotgun (WGS) entry which is preliminary data.</text>
</comment>